<reference evidence="2 3" key="1">
    <citation type="submission" date="2014-05" db="EMBL/GenBank/DDBJ databases">
        <authorList>
            <person name="Rizzardi K."/>
            <person name="Winiecka-Krusnell J."/>
            <person name="Ramliden M."/>
            <person name="Alm E."/>
            <person name="Andersson S."/>
            <person name="Byfors S."/>
        </authorList>
    </citation>
    <scope>NUCLEOTIDE SEQUENCE [LARGE SCALE GENOMIC DNA]</scope>
    <source>
        <strain evidence="2 3">LEGN</strain>
    </source>
</reference>
<gene>
    <name evidence="2" type="ORF">EP47_08280</name>
</gene>
<dbReference type="Pfam" id="PF10116">
    <property type="entry name" value="Host_attach"/>
    <property type="match status" value="1"/>
</dbReference>
<sequence>MKEHHTTWLLVLDSTTCRFYEYTKNKISLINEIQHPENKLKDIEITSDKPGRYKSTSPAHGTYSQESDPKEIQIENFSKEIAKILEHDNAVHAYEKLILVAPPHMNGLLQKHINKQVKQSIAHNIDKDLIHFSESQLLDYLKEELKIH</sequence>
<evidence type="ECO:0008006" key="4">
    <source>
        <dbReference type="Google" id="ProtNLM"/>
    </source>
</evidence>
<evidence type="ECO:0000313" key="2">
    <source>
        <dbReference type="EMBL" id="KGP62402.1"/>
    </source>
</evidence>
<dbReference type="EMBL" id="JNCF01000071">
    <property type="protein sequence ID" value="KGP62402.1"/>
    <property type="molecule type" value="Genomic_DNA"/>
</dbReference>
<feature type="region of interest" description="Disordered" evidence="1">
    <location>
        <begin position="44"/>
        <end position="68"/>
    </location>
</feature>
<dbReference type="AlphaFoldDB" id="A0A0A2SNV2"/>
<comment type="caution">
    <text evidence="2">The sequence shown here is derived from an EMBL/GenBank/DDBJ whole genome shotgun (WGS) entry which is preliminary data.</text>
</comment>
<organism evidence="2 3">
    <name type="scientific">Legionella norrlandica</name>
    <dbReference type="NCBI Taxonomy" id="1498499"/>
    <lineage>
        <taxon>Bacteria</taxon>
        <taxon>Pseudomonadati</taxon>
        <taxon>Pseudomonadota</taxon>
        <taxon>Gammaproteobacteria</taxon>
        <taxon>Legionellales</taxon>
        <taxon>Legionellaceae</taxon>
        <taxon>Legionella</taxon>
    </lineage>
</organism>
<accession>A0A0A2SNV2</accession>
<dbReference type="STRING" id="1498499.EP47_08280"/>
<dbReference type="OrthoDB" id="5647945at2"/>
<dbReference type="Proteomes" id="UP000054422">
    <property type="component" value="Unassembled WGS sequence"/>
</dbReference>
<name>A0A0A2SNV2_9GAMM</name>
<keyword evidence="3" id="KW-1185">Reference proteome</keyword>
<evidence type="ECO:0000256" key="1">
    <source>
        <dbReference type="SAM" id="MobiDB-lite"/>
    </source>
</evidence>
<protein>
    <recommendedName>
        <fullName evidence="4">Host attachment protein</fullName>
    </recommendedName>
</protein>
<proteinExistence type="predicted"/>
<evidence type="ECO:0000313" key="3">
    <source>
        <dbReference type="Proteomes" id="UP000054422"/>
    </source>
</evidence>
<dbReference type="InterPro" id="IPR019291">
    <property type="entry name" value="Host_attachment_protein"/>
</dbReference>
<feature type="compositionally biased region" description="Polar residues" evidence="1">
    <location>
        <begin position="54"/>
        <end position="66"/>
    </location>
</feature>